<organism evidence="5 6">
    <name type="scientific">Candidatus Protofrankia datiscae</name>
    <dbReference type="NCBI Taxonomy" id="2716812"/>
    <lineage>
        <taxon>Bacteria</taxon>
        <taxon>Bacillati</taxon>
        <taxon>Actinomycetota</taxon>
        <taxon>Actinomycetes</taxon>
        <taxon>Frankiales</taxon>
        <taxon>Frankiaceae</taxon>
        <taxon>Protofrankia</taxon>
    </lineage>
</organism>
<dbReference type="CDD" id="cd06170">
    <property type="entry name" value="LuxR_C_like"/>
    <property type="match status" value="1"/>
</dbReference>
<dbReference type="AlphaFoldDB" id="F8AXE6"/>
<evidence type="ECO:0000313" key="5">
    <source>
        <dbReference type="EMBL" id="AEH09426.1"/>
    </source>
</evidence>
<dbReference type="KEGG" id="fsy:FsymDg_2001"/>
<dbReference type="PRINTS" id="PR00038">
    <property type="entry name" value="HTHLUXR"/>
</dbReference>
<dbReference type="InterPro" id="IPR000792">
    <property type="entry name" value="Tscrpt_reg_LuxR_C"/>
</dbReference>
<dbReference type="HOGENOM" id="CLU_053495_0_0_11"/>
<dbReference type="PANTHER" id="PTHR44688">
    <property type="entry name" value="DNA-BINDING TRANSCRIPTIONAL ACTIVATOR DEVR_DOSR"/>
    <property type="match status" value="1"/>
</dbReference>
<name>F8AXE6_9ACTN</name>
<dbReference type="InterPro" id="IPR036388">
    <property type="entry name" value="WH-like_DNA-bd_sf"/>
</dbReference>
<dbReference type="EMBL" id="CP002801">
    <property type="protein sequence ID" value="AEH09426.1"/>
    <property type="molecule type" value="Genomic_DNA"/>
</dbReference>
<sequence>MRRARELLVTADQLVDGVGRDIARRPADDLNAVDGQLAVMSGLLRERLVSPAKYPDGASLVNVSTALAGLHTIRYEIHDFLVHERLRRLDMLDAGLVQLRKVHEPDELLNRVCESVVHGCGFDRVMLSRVEGSVWRPWKSYAVTDQEVERTFRKWISAIPEIHLDHLLLESEMVRRCEPALVTDGAHDRRVYRPLLDASELRSYVAAPLMPTGRVIGFLHADYKSEQVSALDRDILWAFAEGFGQIFERAVLLGRLRDQREQVRSAMQTVESVLDDLAGAEIDLASREHATALAATRPARLLHTTRSSKMESLTGRELEVLTLMATGATNNRIAEKLVITNGTVKSHVKRILRKLGAENRAEAISQYLRLTIGQNHL</sequence>
<dbReference type="Pfam" id="PF01590">
    <property type="entry name" value="GAF"/>
    <property type="match status" value="1"/>
</dbReference>
<dbReference type="InterPro" id="IPR029016">
    <property type="entry name" value="GAF-like_dom_sf"/>
</dbReference>
<dbReference type="GO" id="GO:0003677">
    <property type="term" value="F:DNA binding"/>
    <property type="evidence" value="ECO:0007669"/>
    <property type="project" value="UniProtKB-KW"/>
</dbReference>
<reference evidence="5 6" key="1">
    <citation type="submission" date="2011-05" db="EMBL/GenBank/DDBJ databases">
        <title>Complete sequence of chromosome of Frankia symbiont of Datisca glomerata.</title>
        <authorList>
            <consortium name="US DOE Joint Genome Institute"/>
            <person name="Lucas S."/>
            <person name="Han J."/>
            <person name="Lapidus A."/>
            <person name="Cheng J.-F."/>
            <person name="Goodwin L."/>
            <person name="Pitluck S."/>
            <person name="Peters L."/>
            <person name="Mikhailova N."/>
            <person name="Chertkov O."/>
            <person name="Teshima H."/>
            <person name="Han C."/>
            <person name="Tapia R."/>
            <person name="Land M."/>
            <person name="Hauser L."/>
            <person name="Kyrpides N."/>
            <person name="Ivanova N."/>
            <person name="Pagani I."/>
            <person name="Berry A."/>
            <person name="Pawlowski K."/>
            <person name="Persson T."/>
            <person name="Vanden Heuvel B."/>
            <person name="Benson D."/>
            <person name="Woyke T."/>
        </authorList>
    </citation>
    <scope>NUCLEOTIDE SEQUENCE [LARGE SCALE GENOMIC DNA]</scope>
    <source>
        <strain evidence="6">4085684</strain>
    </source>
</reference>
<dbReference type="PROSITE" id="PS00622">
    <property type="entry name" value="HTH_LUXR_1"/>
    <property type="match status" value="1"/>
</dbReference>
<accession>F8AXE6</accession>
<keyword evidence="2" id="KW-0238">DNA-binding</keyword>
<dbReference type="eggNOG" id="COG2197">
    <property type="taxonomic scope" value="Bacteria"/>
</dbReference>
<evidence type="ECO:0000256" key="3">
    <source>
        <dbReference type="ARBA" id="ARBA00023163"/>
    </source>
</evidence>
<dbReference type="Proteomes" id="UP000001549">
    <property type="component" value="Chromosome"/>
</dbReference>
<dbReference type="PANTHER" id="PTHR44688:SF16">
    <property type="entry name" value="DNA-BINDING TRANSCRIPTIONAL ACTIVATOR DEVR_DOSR"/>
    <property type="match status" value="1"/>
</dbReference>
<feature type="domain" description="HTH luxR-type" evidence="4">
    <location>
        <begin position="306"/>
        <end position="371"/>
    </location>
</feature>
<keyword evidence="1" id="KW-0805">Transcription regulation</keyword>
<dbReference type="SMART" id="SM00421">
    <property type="entry name" value="HTH_LUXR"/>
    <property type="match status" value="1"/>
</dbReference>
<dbReference type="SMART" id="SM00065">
    <property type="entry name" value="GAF"/>
    <property type="match status" value="1"/>
</dbReference>
<dbReference type="PROSITE" id="PS50043">
    <property type="entry name" value="HTH_LUXR_2"/>
    <property type="match status" value="1"/>
</dbReference>
<evidence type="ECO:0000256" key="1">
    <source>
        <dbReference type="ARBA" id="ARBA00023015"/>
    </source>
</evidence>
<evidence type="ECO:0000313" key="6">
    <source>
        <dbReference type="Proteomes" id="UP000001549"/>
    </source>
</evidence>
<dbReference type="Gene3D" id="3.30.450.40">
    <property type="match status" value="1"/>
</dbReference>
<evidence type="ECO:0000256" key="2">
    <source>
        <dbReference type="ARBA" id="ARBA00023125"/>
    </source>
</evidence>
<dbReference type="STRING" id="656024.FsymDg_2001"/>
<dbReference type="InterPro" id="IPR016032">
    <property type="entry name" value="Sig_transdc_resp-reg_C-effctor"/>
</dbReference>
<keyword evidence="3" id="KW-0804">Transcription</keyword>
<protein>
    <submittedName>
        <fullName evidence="5">GAF modulated transcriptional regulator, LuxR family</fullName>
    </submittedName>
</protein>
<dbReference type="InterPro" id="IPR003018">
    <property type="entry name" value="GAF"/>
</dbReference>
<evidence type="ECO:0000259" key="4">
    <source>
        <dbReference type="PROSITE" id="PS50043"/>
    </source>
</evidence>
<keyword evidence="6" id="KW-1185">Reference proteome</keyword>
<dbReference type="Gene3D" id="1.10.10.10">
    <property type="entry name" value="Winged helix-like DNA-binding domain superfamily/Winged helix DNA-binding domain"/>
    <property type="match status" value="1"/>
</dbReference>
<dbReference type="SUPFAM" id="SSF55781">
    <property type="entry name" value="GAF domain-like"/>
    <property type="match status" value="1"/>
</dbReference>
<dbReference type="SUPFAM" id="SSF46894">
    <property type="entry name" value="C-terminal effector domain of the bipartite response regulators"/>
    <property type="match status" value="1"/>
</dbReference>
<dbReference type="GO" id="GO:0006355">
    <property type="term" value="P:regulation of DNA-templated transcription"/>
    <property type="evidence" value="ECO:0007669"/>
    <property type="project" value="InterPro"/>
</dbReference>
<gene>
    <name evidence="5" type="ordered locus">FsymDg_2001</name>
</gene>
<dbReference type="Pfam" id="PF00196">
    <property type="entry name" value="GerE"/>
    <property type="match status" value="1"/>
</dbReference>
<proteinExistence type="predicted"/>
<dbReference type="eggNOG" id="COG2203">
    <property type="taxonomic scope" value="Bacteria"/>
</dbReference>